<dbReference type="InterPro" id="IPR015943">
    <property type="entry name" value="WD40/YVTN_repeat-like_dom_sf"/>
</dbReference>
<dbReference type="InterPro" id="IPR018391">
    <property type="entry name" value="PQQ_b-propeller_rpt"/>
</dbReference>
<evidence type="ECO:0000313" key="2">
    <source>
        <dbReference type="EMBL" id="GAH79396.1"/>
    </source>
</evidence>
<dbReference type="InterPro" id="IPR002372">
    <property type="entry name" value="PQQ_rpt_dom"/>
</dbReference>
<feature type="domain" description="Pyrrolo-quinoline quinone repeat" evidence="1">
    <location>
        <begin position="126"/>
        <end position="193"/>
    </location>
</feature>
<sequence>DAVTGEKLWDFETEGPVSSSPVVANGIVYVGSGSKYTESKFSYALNALNGRLRLRFKSLYSVFSSPTVSGEIVYFINSSGYLYAVDGNARTWPWEHEIKSAWIYLWVRGLRVFDSPVLPTPTSQSGLLWWLRLDRPVASTPIVTGDTLYVGSDNKLLAIDLQSQQKRWEFEAEGVISSSPALVDTTIYVGSEDG</sequence>
<gene>
    <name evidence="2" type="ORF">S03H2_66277</name>
</gene>
<feature type="non-terminal residue" evidence="2">
    <location>
        <position position="194"/>
    </location>
</feature>
<protein>
    <recommendedName>
        <fullName evidence="1">Pyrrolo-quinoline quinone repeat domain-containing protein</fullName>
    </recommendedName>
</protein>
<feature type="non-terminal residue" evidence="2">
    <location>
        <position position="1"/>
    </location>
</feature>
<dbReference type="Gene3D" id="2.130.10.10">
    <property type="entry name" value="YVTN repeat-like/Quinoprotein amine dehydrogenase"/>
    <property type="match status" value="2"/>
</dbReference>
<feature type="domain" description="Pyrrolo-quinoline quinone repeat" evidence="1">
    <location>
        <begin position="1"/>
        <end position="97"/>
    </location>
</feature>
<dbReference type="PANTHER" id="PTHR34512">
    <property type="entry name" value="CELL SURFACE PROTEIN"/>
    <property type="match status" value="1"/>
</dbReference>
<name>X1IAF7_9ZZZZ</name>
<reference evidence="2" key="1">
    <citation type="journal article" date="2014" name="Front. Microbiol.">
        <title>High frequency of phylogenetically diverse reductive dehalogenase-homologous genes in deep subseafloor sedimentary metagenomes.</title>
        <authorList>
            <person name="Kawai M."/>
            <person name="Futagami T."/>
            <person name="Toyoda A."/>
            <person name="Takaki Y."/>
            <person name="Nishi S."/>
            <person name="Hori S."/>
            <person name="Arai W."/>
            <person name="Tsubouchi T."/>
            <person name="Morono Y."/>
            <person name="Uchiyama I."/>
            <person name="Ito T."/>
            <person name="Fujiyama A."/>
            <person name="Inagaki F."/>
            <person name="Takami H."/>
        </authorList>
    </citation>
    <scope>NUCLEOTIDE SEQUENCE</scope>
    <source>
        <strain evidence="2">Expedition CK06-06</strain>
    </source>
</reference>
<dbReference type="SMART" id="SM00564">
    <property type="entry name" value="PQQ"/>
    <property type="match status" value="3"/>
</dbReference>
<dbReference type="SUPFAM" id="SSF50998">
    <property type="entry name" value="Quinoprotein alcohol dehydrogenase-like"/>
    <property type="match status" value="2"/>
</dbReference>
<dbReference type="InterPro" id="IPR011047">
    <property type="entry name" value="Quinoprotein_ADH-like_sf"/>
</dbReference>
<comment type="caution">
    <text evidence="2">The sequence shown here is derived from an EMBL/GenBank/DDBJ whole genome shotgun (WGS) entry which is preliminary data.</text>
</comment>
<dbReference type="AlphaFoldDB" id="X1IAF7"/>
<evidence type="ECO:0000259" key="1">
    <source>
        <dbReference type="Pfam" id="PF13360"/>
    </source>
</evidence>
<dbReference type="Pfam" id="PF13360">
    <property type="entry name" value="PQQ_2"/>
    <property type="match status" value="2"/>
</dbReference>
<proteinExistence type="predicted"/>
<organism evidence="2">
    <name type="scientific">marine sediment metagenome</name>
    <dbReference type="NCBI Taxonomy" id="412755"/>
    <lineage>
        <taxon>unclassified sequences</taxon>
        <taxon>metagenomes</taxon>
        <taxon>ecological metagenomes</taxon>
    </lineage>
</organism>
<dbReference type="EMBL" id="BARU01043256">
    <property type="protein sequence ID" value="GAH79396.1"/>
    <property type="molecule type" value="Genomic_DNA"/>
</dbReference>
<accession>X1IAF7</accession>
<dbReference type="PANTHER" id="PTHR34512:SF30">
    <property type="entry name" value="OUTER MEMBRANE PROTEIN ASSEMBLY FACTOR BAMB"/>
    <property type="match status" value="1"/>
</dbReference>